<evidence type="ECO:0000313" key="2">
    <source>
        <dbReference type="EMBL" id="AXI01566.1"/>
    </source>
</evidence>
<keyword evidence="3" id="KW-1185">Reference proteome</keyword>
<feature type="signal peptide" evidence="1">
    <location>
        <begin position="1"/>
        <end position="20"/>
    </location>
</feature>
<keyword evidence="1" id="KW-0732">Signal</keyword>
<dbReference type="KEGG" id="mbah:HYN46_00830"/>
<dbReference type="Proteomes" id="UP000253940">
    <property type="component" value="Chromosome"/>
</dbReference>
<gene>
    <name evidence="2" type="ORF">HYN46_00830</name>
</gene>
<dbReference type="EMBL" id="CP031222">
    <property type="protein sequence ID" value="AXI01566.1"/>
    <property type="molecule type" value="Genomic_DNA"/>
</dbReference>
<organism evidence="2 3">
    <name type="scientific">Aquirhabdus parva</name>
    <dbReference type="NCBI Taxonomy" id="2283318"/>
    <lineage>
        <taxon>Bacteria</taxon>
        <taxon>Pseudomonadati</taxon>
        <taxon>Pseudomonadota</taxon>
        <taxon>Gammaproteobacteria</taxon>
        <taxon>Moraxellales</taxon>
        <taxon>Moraxellaceae</taxon>
        <taxon>Aquirhabdus</taxon>
    </lineage>
</organism>
<feature type="chain" id="PRO_5016781859" evidence="1">
    <location>
        <begin position="21"/>
        <end position="139"/>
    </location>
</feature>
<evidence type="ECO:0000313" key="3">
    <source>
        <dbReference type="Proteomes" id="UP000253940"/>
    </source>
</evidence>
<protein>
    <submittedName>
        <fullName evidence="2">Uncharacterized protein</fullName>
    </submittedName>
</protein>
<dbReference type="AlphaFoldDB" id="A0A345P2Q7"/>
<sequence length="139" mass="15040">MTLRKIYLAAALLFSSLSYAADPALIASNHPILGVWKWTTPNAGCSELYNFKANNRLGFASGAEVGESLYTVSAEPSPKGYYRIENTVASDNGSNDCRGQPGQSGMHSTLFARFSPDGKQVKMCFGESDDQCFGPLTRE</sequence>
<evidence type="ECO:0000256" key="1">
    <source>
        <dbReference type="SAM" id="SignalP"/>
    </source>
</evidence>
<reference evidence="2 3" key="1">
    <citation type="submission" date="2018-07" db="EMBL/GenBank/DDBJ databases">
        <title>Genome sequencing of Moraxellaceae gen. HYN0046.</title>
        <authorList>
            <person name="Kim M."/>
            <person name="Yi H."/>
        </authorList>
    </citation>
    <scope>NUCLEOTIDE SEQUENCE [LARGE SCALE GENOMIC DNA]</scope>
    <source>
        <strain evidence="2 3">HYN0046</strain>
    </source>
</reference>
<proteinExistence type="predicted"/>
<name>A0A345P2Q7_9GAMM</name>
<dbReference type="OrthoDB" id="6656750at2"/>
<accession>A0A345P2Q7</accession>